<dbReference type="InterPro" id="IPR029058">
    <property type="entry name" value="AB_hydrolase_fold"/>
</dbReference>
<dbReference type="AlphaFoldDB" id="A0A7S4LQ75"/>
<evidence type="ECO:0000256" key="4">
    <source>
        <dbReference type="ARBA" id="ARBA00023098"/>
    </source>
</evidence>
<keyword evidence="4" id="KW-0443">Lipid metabolism</keyword>
<feature type="chain" id="PRO_5031546185" description="1-alkyl-2-acetylglycerophosphocholine esterase" evidence="5">
    <location>
        <begin position="16"/>
        <end position="395"/>
    </location>
</feature>
<dbReference type="UniPathway" id="UPA00674"/>
<name>A0A7S4LQ75_OXYMA</name>
<keyword evidence="5" id="KW-0732">Signal</keyword>
<dbReference type="EMBL" id="HBJB01002638">
    <property type="protein sequence ID" value="CAE0842849.1"/>
    <property type="molecule type" value="Transcribed_RNA"/>
</dbReference>
<evidence type="ECO:0000313" key="6">
    <source>
        <dbReference type="EMBL" id="CAE0842849.1"/>
    </source>
</evidence>
<accession>A0A7S4LQ75</accession>
<keyword evidence="2" id="KW-0378">Hydrolase</keyword>
<protein>
    <recommendedName>
        <fullName evidence="1">1-alkyl-2-acetylglycerophosphocholine esterase</fullName>
        <ecNumber evidence="1">3.1.1.47</ecNumber>
    </recommendedName>
</protein>
<dbReference type="GO" id="GO:0015996">
    <property type="term" value="P:chlorophyll catabolic process"/>
    <property type="evidence" value="ECO:0007669"/>
    <property type="project" value="UniProtKB-UniPathway"/>
</dbReference>
<dbReference type="PANTHER" id="PTHR10272">
    <property type="entry name" value="PLATELET-ACTIVATING FACTOR ACETYLHYDROLASE"/>
    <property type="match status" value="1"/>
</dbReference>
<dbReference type="Gene3D" id="3.40.50.1820">
    <property type="entry name" value="alpha/beta hydrolase"/>
    <property type="match status" value="2"/>
</dbReference>
<feature type="signal peptide" evidence="5">
    <location>
        <begin position="1"/>
        <end position="15"/>
    </location>
</feature>
<sequence length="395" mass="41733">MLPAMKFTLVWTVAAATCPGQEQLLPNPADPSVRGPYPVGSVLGSLVVPNADGIRSITVEAWYPAKPGSDAGQDPWGYDIRVHTPPKQRAKLANVSNVTYQACGCYRDLPVADGVFPVVVYIHGTAAFRTESLHQQTHWASRGFVVVAADHPGIQLYDLLNVVNLVIPPKTDQAGDARGVLKGLATPGGIAGFKSLEGHMDMERVGITGHSAGGMACRDLGDVADVLIPMAGYAPVAKTRLKSTLVLAARNDTIVDYPGEVSAYKNCDVTPKRFASVDALGHLFCSDLCWVGARAGGVVQIALDAGIKVAGAFKSLGQNGCSYLNKTEGTHFLGPQCGWQLVNYASAAAFEEVLRCDSGMASKLTHIKSEMPIPAGCPKTTVFDFQEQLSAGVVV</sequence>
<keyword evidence="3" id="KW-0442">Lipid degradation</keyword>
<evidence type="ECO:0000256" key="5">
    <source>
        <dbReference type="SAM" id="SignalP"/>
    </source>
</evidence>
<evidence type="ECO:0000256" key="3">
    <source>
        <dbReference type="ARBA" id="ARBA00022963"/>
    </source>
</evidence>
<dbReference type="EC" id="3.1.1.47" evidence="1"/>
<reference evidence="6" key="1">
    <citation type="submission" date="2021-01" db="EMBL/GenBank/DDBJ databases">
        <authorList>
            <person name="Corre E."/>
            <person name="Pelletier E."/>
            <person name="Niang G."/>
            <person name="Scheremetjew M."/>
            <person name="Finn R."/>
            <person name="Kale V."/>
            <person name="Holt S."/>
            <person name="Cochrane G."/>
            <person name="Meng A."/>
            <person name="Brown T."/>
            <person name="Cohen L."/>
        </authorList>
    </citation>
    <scope>NUCLEOTIDE SEQUENCE</scope>
    <source>
        <strain evidence="6">LB1974</strain>
    </source>
</reference>
<dbReference type="InterPro" id="IPR017395">
    <property type="entry name" value="Chlorophyllase-like"/>
</dbReference>
<evidence type="ECO:0000256" key="2">
    <source>
        <dbReference type="ARBA" id="ARBA00022801"/>
    </source>
</evidence>
<gene>
    <name evidence="6" type="ORF">OMAR00294_LOCUS2158</name>
</gene>
<dbReference type="Pfam" id="PF07224">
    <property type="entry name" value="Chlorophyllase"/>
    <property type="match status" value="1"/>
</dbReference>
<dbReference type="GO" id="GO:0003847">
    <property type="term" value="F:1-alkyl-2-acetylglycerophosphocholine esterase activity"/>
    <property type="evidence" value="ECO:0007669"/>
    <property type="project" value="UniProtKB-EC"/>
</dbReference>
<dbReference type="PANTHER" id="PTHR10272:SF0">
    <property type="entry name" value="PLATELET-ACTIVATING FACTOR ACETYLHYDROLASE"/>
    <property type="match status" value="1"/>
</dbReference>
<evidence type="ECO:0000256" key="1">
    <source>
        <dbReference type="ARBA" id="ARBA00013201"/>
    </source>
</evidence>
<organism evidence="6">
    <name type="scientific">Oxyrrhis marina</name>
    <name type="common">Dinoflagellate</name>
    <dbReference type="NCBI Taxonomy" id="2969"/>
    <lineage>
        <taxon>Eukaryota</taxon>
        <taxon>Sar</taxon>
        <taxon>Alveolata</taxon>
        <taxon>Dinophyceae</taxon>
        <taxon>Oxyrrhinales</taxon>
        <taxon>Oxyrrhinaceae</taxon>
        <taxon>Oxyrrhis</taxon>
    </lineage>
</organism>
<proteinExistence type="predicted"/>
<dbReference type="GO" id="GO:0016042">
    <property type="term" value="P:lipid catabolic process"/>
    <property type="evidence" value="ECO:0007669"/>
    <property type="project" value="UniProtKB-KW"/>
</dbReference>
<dbReference type="SUPFAM" id="SSF53474">
    <property type="entry name" value="alpha/beta-Hydrolases"/>
    <property type="match status" value="1"/>
</dbReference>